<evidence type="ECO:0000259" key="5">
    <source>
        <dbReference type="PROSITE" id="PS50110"/>
    </source>
</evidence>
<dbReference type="RefSeq" id="WP_048432338.1">
    <property type="nucleotide sequence ID" value="NZ_LWHQ01000019.1"/>
</dbReference>
<evidence type="ECO:0000313" key="7">
    <source>
        <dbReference type="Proteomes" id="UP000078316"/>
    </source>
</evidence>
<dbReference type="OrthoDB" id="9784719at2"/>
<dbReference type="Proteomes" id="UP000078316">
    <property type="component" value="Unassembled WGS sequence"/>
</dbReference>
<evidence type="ECO:0000256" key="1">
    <source>
        <dbReference type="ARBA" id="ARBA00022553"/>
    </source>
</evidence>
<keyword evidence="6" id="KW-0418">Kinase</keyword>
<keyword evidence="6" id="KW-0808">Transferase</keyword>
<dbReference type="Pfam" id="PF00072">
    <property type="entry name" value="Response_reg"/>
    <property type="match status" value="1"/>
</dbReference>
<dbReference type="InterPro" id="IPR001789">
    <property type="entry name" value="Sig_transdc_resp-reg_receiver"/>
</dbReference>
<dbReference type="STRING" id="427683.A5481_11500"/>
<evidence type="ECO:0000256" key="2">
    <source>
        <dbReference type="ARBA" id="ARBA00023015"/>
    </source>
</evidence>
<dbReference type="AlphaFoldDB" id="A0A179SF44"/>
<name>A0A179SF44_9HYPH</name>
<dbReference type="SMART" id="SM00448">
    <property type="entry name" value="REC"/>
    <property type="match status" value="1"/>
</dbReference>
<keyword evidence="2" id="KW-0805">Transcription regulation</keyword>
<organism evidence="6 7">
    <name type="scientific">Methylobacterium platani</name>
    <dbReference type="NCBI Taxonomy" id="427683"/>
    <lineage>
        <taxon>Bacteria</taxon>
        <taxon>Pseudomonadati</taxon>
        <taxon>Pseudomonadota</taxon>
        <taxon>Alphaproteobacteria</taxon>
        <taxon>Hyphomicrobiales</taxon>
        <taxon>Methylobacteriaceae</taxon>
        <taxon>Methylobacterium</taxon>
    </lineage>
</organism>
<protein>
    <submittedName>
        <fullName evidence="6">Histidine kinase</fullName>
    </submittedName>
</protein>
<feature type="modified residue" description="4-aspartylphosphate" evidence="4">
    <location>
        <position position="61"/>
    </location>
</feature>
<comment type="caution">
    <text evidence="6">The sequence shown here is derived from an EMBL/GenBank/DDBJ whole genome shotgun (WGS) entry which is preliminary data.</text>
</comment>
<dbReference type="PROSITE" id="PS50110">
    <property type="entry name" value="RESPONSE_REGULATORY"/>
    <property type="match status" value="1"/>
</dbReference>
<evidence type="ECO:0000256" key="3">
    <source>
        <dbReference type="ARBA" id="ARBA00023163"/>
    </source>
</evidence>
<feature type="domain" description="Response regulatory" evidence="5">
    <location>
        <begin position="11"/>
        <end position="123"/>
    </location>
</feature>
<keyword evidence="1 4" id="KW-0597">Phosphoprotein</keyword>
<dbReference type="PANTHER" id="PTHR44591">
    <property type="entry name" value="STRESS RESPONSE REGULATOR PROTEIN 1"/>
    <property type="match status" value="1"/>
</dbReference>
<accession>A0A179SF44</accession>
<reference evidence="6 7" key="1">
    <citation type="submission" date="2016-04" db="EMBL/GenBank/DDBJ databases">
        <authorList>
            <person name="Evans L.H."/>
            <person name="Alamgir A."/>
            <person name="Owens N."/>
            <person name="Weber N.D."/>
            <person name="Virtaneva K."/>
            <person name="Barbian K."/>
            <person name="Babar A."/>
            <person name="Rosenke K."/>
        </authorList>
    </citation>
    <scope>NUCLEOTIDE SEQUENCE [LARGE SCALE GENOMIC DNA]</scope>
    <source>
        <strain evidence="6 7">PMB02</strain>
    </source>
</reference>
<evidence type="ECO:0000313" key="6">
    <source>
        <dbReference type="EMBL" id="OAS25110.1"/>
    </source>
</evidence>
<dbReference type="InterPro" id="IPR011006">
    <property type="entry name" value="CheY-like_superfamily"/>
</dbReference>
<dbReference type="SUPFAM" id="SSF52172">
    <property type="entry name" value="CheY-like"/>
    <property type="match status" value="1"/>
</dbReference>
<gene>
    <name evidence="6" type="ORF">A5481_11500</name>
</gene>
<dbReference type="InterPro" id="IPR050595">
    <property type="entry name" value="Bact_response_regulator"/>
</dbReference>
<keyword evidence="3" id="KW-0804">Transcription</keyword>
<dbReference type="PANTHER" id="PTHR44591:SF3">
    <property type="entry name" value="RESPONSE REGULATORY DOMAIN-CONTAINING PROTEIN"/>
    <property type="match status" value="1"/>
</dbReference>
<dbReference type="GO" id="GO:0016301">
    <property type="term" value="F:kinase activity"/>
    <property type="evidence" value="ECO:0007669"/>
    <property type="project" value="UniProtKB-KW"/>
</dbReference>
<dbReference type="EMBL" id="LWHQ01000019">
    <property type="protein sequence ID" value="OAS25110.1"/>
    <property type="molecule type" value="Genomic_DNA"/>
</dbReference>
<evidence type="ECO:0000256" key="4">
    <source>
        <dbReference type="PROSITE-ProRule" id="PRU00169"/>
    </source>
</evidence>
<dbReference type="Gene3D" id="3.40.50.2300">
    <property type="match status" value="1"/>
</dbReference>
<dbReference type="GO" id="GO:0000160">
    <property type="term" value="P:phosphorelay signal transduction system"/>
    <property type="evidence" value="ECO:0007669"/>
    <property type="project" value="InterPro"/>
</dbReference>
<sequence>MGQSSPPALPRVLIVEDDPILMIALVEFVENSGCEPVEASTIVEAIQILETRTDIRTVFTDLDMRGSTAGMELALLIRDRWPPIELLMISSRPWDEAQIPSRGVVLGKPFDRRKIEATLRRFAA</sequence>
<proteinExistence type="predicted"/>